<dbReference type="AlphaFoldDB" id="A0A6B3VYG4"/>
<dbReference type="CDD" id="cd01189">
    <property type="entry name" value="INT_ICEBs1_C_like"/>
    <property type="match status" value="1"/>
</dbReference>
<dbReference type="GO" id="GO:0006310">
    <property type="term" value="P:DNA recombination"/>
    <property type="evidence" value="ECO:0007669"/>
    <property type="project" value="UniProtKB-KW"/>
</dbReference>
<dbReference type="InterPro" id="IPR011010">
    <property type="entry name" value="DNA_brk_join_enz"/>
</dbReference>
<dbReference type="GO" id="GO:0003677">
    <property type="term" value="F:DNA binding"/>
    <property type="evidence" value="ECO:0007669"/>
    <property type="project" value="UniProtKB-KW"/>
</dbReference>
<keyword evidence="2" id="KW-0229">DNA integration</keyword>
<comment type="caution">
    <text evidence="7">The sequence shown here is derived from an EMBL/GenBank/DDBJ whole genome shotgun (WGS) entry which is preliminary data.</text>
</comment>
<dbReference type="Pfam" id="PF14659">
    <property type="entry name" value="Phage_int_SAM_3"/>
    <property type="match status" value="1"/>
</dbReference>
<evidence type="ECO:0000313" key="7">
    <source>
        <dbReference type="EMBL" id="NEY81347.1"/>
    </source>
</evidence>
<evidence type="ECO:0000259" key="5">
    <source>
        <dbReference type="PROSITE" id="PS51898"/>
    </source>
</evidence>
<dbReference type="PANTHER" id="PTHR30629">
    <property type="entry name" value="PROPHAGE INTEGRASE"/>
    <property type="match status" value="1"/>
</dbReference>
<keyword evidence="8" id="KW-1185">Reference proteome</keyword>
<organism evidence="7 8">
    <name type="scientific">Bacillus aquiflavi</name>
    <dbReference type="NCBI Taxonomy" id="2672567"/>
    <lineage>
        <taxon>Bacteria</taxon>
        <taxon>Bacillati</taxon>
        <taxon>Bacillota</taxon>
        <taxon>Bacilli</taxon>
        <taxon>Bacillales</taxon>
        <taxon>Bacillaceae</taxon>
        <taxon>Bacillus</taxon>
    </lineage>
</organism>
<dbReference type="InterPro" id="IPR028259">
    <property type="entry name" value="AP2-like_int_N"/>
</dbReference>
<protein>
    <submittedName>
        <fullName evidence="7">Site-specific integrase</fullName>
    </submittedName>
</protein>
<dbReference type="Proteomes" id="UP000570010">
    <property type="component" value="Unassembled WGS sequence"/>
</dbReference>
<dbReference type="Pfam" id="PF00589">
    <property type="entry name" value="Phage_integrase"/>
    <property type="match status" value="1"/>
</dbReference>
<dbReference type="PROSITE" id="PS51898">
    <property type="entry name" value="TYR_RECOMBINASE"/>
    <property type="match status" value="1"/>
</dbReference>
<sequence length="391" mass="45843">MASYKKYQSKSGIRWLVQISLGKNPLTGKYKSTTRRGFKTKKEAEAAARAILTQHSRGNFITENNITFEEVYNEWMLLEKKRLKPSTMHSKAMKFKKHILPYFSKLYIQKISADHCQDFIDQLSSKIKSFKEYGNQLELLFRYAIKKKLIVKNPMNDVIYPSAPDEQQYSGKGLNVLHWEKDTVRYFLEKCEEELTFREYTLFRTLLFTGIRKGELGALLERDVNTEKMSIAINKTLFWESQKYLLLTPKTPNSRRVIFLDQKTFEVLLHLKELNQDLRNEFGNPEIEHFLFPSVSDLKPMRHSYPNNLLESACKKFEVDNIKVHGLRHTHASLLYAAGARMKDIQRRLGHARLATTMDTYTHLTEQSDKHLNHLLIEYLKSTNNGPQKIR</sequence>
<name>A0A6B3VYG4_9BACI</name>
<proteinExistence type="inferred from homology"/>
<dbReference type="Gene3D" id="1.10.443.10">
    <property type="entry name" value="Intergrase catalytic core"/>
    <property type="match status" value="1"/>
</dbReference>
<dbReference type="InterPro" id="IPR050808">
    <property type="entry name" value="Phage_Integrase"/>
</dbReference>
<dbReference type="SUPFAM" id="SSF56349">
    <property type="entry name" value="DNA breaking-rejoining enzymes"/>
    <property type="match status" value="1"/>
</dbReference>
<evidence type="ECO:0000313" key="9">
    <source>
        <dbReference type="Proteomes" id="UP000570010"/>
    </source>
</evidence>
<dbReference type="EMBL" id="JACEIO010000014">
    <property type="protein sequence ID" value="MBA4537050.1"/>
    <property type="molecule type" value="Genomic_DNA"/>
</dbReference>
<dbReference type="InterPro" id="IPR013762">
    <property type="entry name" value="Integrase-like_cat_sf"/>
</dbReference>
<dbReference type="Pfam" id="PF14657">
    <property type="entry name" value="Arm-DNA-bind_4"/>
    <property type="match status" value="1"/>
</dbReference>
<dbReference type="InterPro" id="IPR010998">
    <property type="entry name" value="Integrase_recombinase_N"/>
</dbReference>
<reference evidence="6 9" key="2">
    <citation type="submission" date="2020-07" db="EMBL/GenBank/DDBJ databases">
        <authorList>
            <person name="Feng H."/>
        </authorList>
    </citation>
    <scope>NUCLEOTIDE SEQUENCE [LARGE SCALE GENOMIC DNA]</scope>
    <source>
        <strain evidence="9">s-12</strain>
        <strain evidence="6">S-12</strain>
    </source>
</reference>
<dbReference type="RefSeq" id="WP_163241691.1">
    <property type="nucleotide sequence ID" value="NZ_JAAIWN010000013.1"/>
</dbReference>
<feature type="domain" description="Tyr recombinase" evidence="5">
    <location>
        <begin position="174"/>
        <end position="377"/>
    </location>
</feature>
<gene>
    <name evidence="7" type="ORF">G4D64_07405</name>
    <name evidence="6" type="ORF">H1Z61_07790</name>
</gene>
<dbReference type="Proteomes" id="UP000472971">
    <property type="component" value="Unassembled WGS sequence"/>
</dbReference>
<dbReference type="EMBL" id="JAAIWN010000013">
    <property type="protein sequence ID" value="NEY81347.1"/>
    <property type="molecule type" value="Genomic_DNA"/>
</dbReference>
<evidence type="ECO:0000313" key="8">
    <source>
        <dbReference type="Proteomes" id="UP000472971"/>
    </source>
</evidence>
<dbReference type="Gene3D" id="1.10.150.130">
    <property type="match status" value="1"/>
</dbReference>
<dbReference type="PANTHER" id="PTHR30629:SF2">
    <property type="entry name" value="PROPHAGE INTEGRASE INTS-RELATED"/>
    <property type="match status" value="1"/>
</dbReference>
<dbReference type="GO" id="GO:0015074">
    <property type="term" value="P:DNA integration"/>
    <property type="evidence" value="ECO:0007669"/>
    <property type="project" value="UniProtKB-KW"/>
</dbReference>
<evidence type="ECO:0000256" key="1">
    <source>
        <dbReference type="ARBA" id="ARBA00008857"/>
    </source>
</evidence>
<accession>A0A6B3VYG4</accession>
<keyword evidence="4" id="KW-0233">DNA recombination</keyword>
<evidence type="ECO:0000313" key="6">
    <source>
        <dbReference type="EMBL" id="MBA4537050.1"/>
    </source>
</evidence>
<comment type="similarity">
    <text evidence="1">Belongs to the 'phage' integrase family.</text>
</comment>
<dbReference type="InterPro" id="IPR002104">
    <property type="entry name" value="Integrase_catalytic"/>
</dbReference>
<dbReference type="InterPro" id="IPR004107">
    <property type="entry name" value="Integrase_SAM-like_N"/>
</dbReference>
<evidence type="ECO:0000256" key="3">
    <source>
        <dbReference type="ARBA" id="ARBA00023125"/>
    </source>
</evidence>
<evidence type="ECO:0000256" key="2">
    <source>
        <dbReference type="ARBA" id="ARBA00022908"/>
    </source>
</evidence>
<reference evidence="7 8" key="1">
    <citation type="submission" date="2020-02" db="EMBL/GenBank/DDBJ databases">
        <title>Bacillus aquiflavi sp. nov., isolated from yellow water of strong flavor Chinese baijiu in Yibin region of China.</title>
        <authorList>
            <person name="Xie J."/>
        </authorList>
    </citation>
    <scope>NUCLEOTIDE SEQUENCE [LARGE SCALE GENOMIC DNA]</scope>
    <source>
        <strain evidence="7 8">3H-10</strain>
    </source>
</reference>
<keyword evidence="3" id="KW-0238">DNA-binding</keyword>
<evidence type="ECO:0000256" key="4">
    <source>
        <dbReference type="ARBA" id="ARBA00023172"/>
    </source>
</evidence>